<dbReference type="GO" id="GO:0070991">
    <property type="term" value="F:medium-chain fatty acyl-CoA dehydrogenase activity"/>
    <property type="evidence" value="ECO:0007669"/>
    <property type="project" value="UniProtKB-EC"/>
</dbReference>
<dbReference type="GO" id="GO:0050660">
    <property type="term" value="F:flavin adenine dinucleotide binding"/>
    <property type="evidence" value="ECO:0007669"/>
    <property type="project" value="InterPro"/>
</dbReference>
<feature type="domain" description="Acyl-CoA dehydrogenase C-terminal bacterial-type" evidence="17">
    <location>
        <begin position="500"/>
        <end position="605"/>
    </location>
</feature>
<dbReference type="InterPro" id="IPR006091">
    <property type="entry name" value="Acyl-CoA_Oxase/DH_mid-dom"/>
</dbReference>
<dbReference type="Pfam" id="PF09317">
    <property type="entry name" value="ACDH_C"/>
    <property type="match status" value="1"/>
</dbReference>
<comment type="catalytic activity">
    <reaction evidence="11">
        <text>a long-chain 2,3-saturated fatty acyl-CoA + oxidized [electron-transfer flavoprotein] + H(+) = a long-chain (2E)-enoyl-CoA + reduced [electron-transfer flavoprotein]</text>
        <dbReference type="Rhea" id="RHEA:17721"/>
        <dbReference type="Rhea" id="RHEA-COMP:10685"/>
        <dbReference type="Rhea" id="RHEA-COMP:10686"/>
        <dbReference type="ChEBI" id="CHEBI:15378"/>
        <dbReference type="ChEBI" id="CHEBI:57692"/>
        <dbReference type="ChEBI" id="CHEBI:58307"/>
        <dbReference type="ChEBI" id="CHEBI:83721"/>
        <dbReference type="ChEBI" id="CHEBI:83727"/>
        <dbReference type="EC" id="1.3.8.8"/>
    </reaction>
</comment>
<dbReference type="GO" id="GO:0004466">
    <property type="term" value="F:long-chain fatty acyl-CoA dehydrogenase activity"/>
    <property type="evidence" value="ECO:0007669"/>
    <property type="project" value="UniProtKB-EC"/>
</dbReference>
<dbReference type="InterPro" id="IPR009100">
    <property type="entry name" value="AcylCoA_DH/oxidase_NM_dom_sf"/>
</dbReference>
<evidence type="ECO:0000313" key="19">
    <source>
        <dbReference type="Proteomes" id="UP000315648"/>
    </source>
</evidence>
<evidence type="ECO:0000256" key="11">
    <source>
        <dbReference type="ARBA" id="ARBA00049247"/>
    </source>
</evidence>
<keyword evidence="9 13" id="KW-0560">Oxidoreductase</keyword>
<dbReference type="EMBL" id="VMBG01000004">
    <property type="protein sequence ID" value="TSJ75043.1"/>
    <property type="molecule type" value="Genomic_DNA"/>
</dbReference>
<dbReference type="EC" id="1.3.8.7" evidence="4"/>
<dbReference type="AlphaFoldDB" id="A0A556QEF8"/>
<dbReference type="OrthoDB" id="9802447at2"/>
<dbReference type="SUPFAM" id="SSF56645">
    <property type="entry name" value="Acyl-CoA dehydrogenase NM domain-like"/>
    <property type="match status" value="1"/>
</dbReference>
<dbReference type="Gene3D" id="1.20.140.10">
    <property type="entry name" value="Butyryl-CoA Dehydrogenase, subunit A, domain 3"/>
    <property type="match status" value="2"/>
</dbReference>
<reference evidence="18 19" key="1">
    <citation type="submission" date="2019-07" db="EMBL/GenBank/DDBJ databases">
        <title>Description of 53C-WASEF.</title>
        <authorList>
            <person name="Pitt A."/>
            <person name="Hahn M.W."/>
        </authorList>
    </citation>
    <scope>NUCLEOTIDE SEQUENCE [LARGE SCALE GENOMIC DNA]</scope>
    <source>
        <strain evidence="18 19">53C-WASEF</strain>
    </source>
</reference>
<dbReference type="RefSeq" id="WP_144354185.1">
    <property type="nucleotide sequence ID" value="NZ_CBCRVV010000010.1"/>
</dbReference>
<evidence type="ECO:0000256" key="6">
    <source>
        <dbReference type="ARBA" id="ARBA00020144"/>
    </source>
</evidence>
<dbReference type="Pfam" id="PF02770">
    <property type="entry name" value="Acyl-CoA_dh_M"/>
    <property type="match status" value="1"/>
</dbReference>
<organism evidence="18 19">
    <name type="scientific">Rariglobus hedericola</name>
    <dbReference type="NCBI Taxonomy" id="2597822"/>
    <lineage>
        <taxon>Bacteria</taxon>
        <taxon>Pseudomonadati</taxon>
        <taxon>Verrucomicrobiota</taxon>
        <taxon>Opitutia</taxon>
        <taxon>Opitutales</taxon>
        <taxon>Opitutaceae</taxon>
        <taxon>Rariglobus</taxon>
    </lineage>
</organism>
<protein>
    <recommendedName>
        <fullName evidence="6">Acyl-coenzyme A dehydrogenase</fullName>
        <ecNumber evidence="4">1.3.8.7</ecNumber>
        <ecNumber evidence="5">1.3.8.8</ecNumber>
    </recommendedName>
</protein>
<dbReference type="InterPro" id="IPR037069">
    <property type="entry name" value="AcylCoA_DH/ox_N_sf"/>
</dbReference>
<feature type="domain" description="Acyl-CoA dehydrogenase/oxidase C-terminal" evidence="14">
    <location>
        <begin position="291"/>
        <end position="450"/>
    </location>
</feature>
<dbReference type="Pfam" id="PF00441">
    <property type="entry name" value="Acyl-CoA_dh_1"/>
    <property type="match status" value="1"/>
</dbReference>
<comment type="catalytic activity">
    <reaction evidence="10">
        <text>a medium-chain 2,3-saturated fatty acyl-CoA + oxidized [electron-transfer flavoprotein] + H(+) = a medium-chain (2E)-enoyl-CoA + reduced [electron-transfer flavoprotein]</text>
        <dbReference type="Rhea" id="RHEA:14477"/>
        <dbReference type="Rhea" id="RHEA-COMP:10685"/>
        <dbReference type="Rhea" id="RHEA-COMP:10686"/>
        <dbReference type="ChEBI" id="CHEBI:15378"/>
        <dbReference type="ChEBI" id="CHEBI:57692"/>
        <dbReference type="ChEBI" id="CHEBI:58307"/>
        <dbReference type="ChEBI" id="CHEBI:83723"/>
        <dbReference type="ChEBI" id="CHEBI:83726"/>
        <dbReference type="EC" id="1.3.8.7"/>
    </reaction>
</comment>
<evidence type="ECO:0000256" key="13">
    <source>
        <dbReference type="RuleBase" id="RU362125"/>
    </source>
</evidence>
<evidence type="ECO:0000256" key="9">
    <source>
        <dbReference type="ARBA" id="ARBA00023002"/>
    </source>
</evidence>
<evidence type="ECO:0000259" key="14">
    <source>
        <dbReference type="Pfam" id="PF00441"/>
    </source>
</evidence>
<keyword evidence="8 13" id="KW-0274">FAD</keyword>
<dbReference type="InterPro" id="IPR013786">
    <property type="entry name" value="AcylCoA_DH/ox_N"/>
</dbReference>
<evidence type="ECO:0000259" key="16">
    <source>
        <dbReference type="Pfam" id="PF02771"/>
    </source>
</evidence>
<dbReference type="InterPro" id="IPR036250">
    <property type="entry name" value="AcylCo_DH-like_C"/>
</dbReference>
<dbReference type="FunFam" id="1.10.540.10:FF:000001">
    <property type="entry name" value="Very long-chain-specific acyl-CoA dehydrogenase, mitochondrial"/>
    <property type="match status" value="1"/>
</dbReference>
<sequence length="628" mass="68499">MNATEDTPSTIDTSKMTQGQREALEMTESARSVSAYRSFAGDLFMGRFSLDHIYPFPLQPAADVEAGRAFLTELETILRDETDPDQIDADGEIPDALIERLARLGAFGIKIPKDYGGLGLSQTNYSRAAQLLGSVDGNLTALLSAHQSIGVPQPLKLFGTEDQKAKYLPRVAKGEISAFALTETGVGSDPARMETRAEPDPDGEHFILNGEKLWCTNSVKAGVIIVMARTPDKVVHGKPRSQITAFLVEMNTPGVELVTRCHFMGLRALYNGVVRFTNVRLSRDAIVGGEGRGLKVALTTLNTGRLTIPAACVGFMKRSLGYAREWSAARVQWGAPIGEHAAIAAKLARMAANTFATEAMVMLTSSLVDRDKADIRLEAAMCKLWGSEAAWQSIDDLLQIRGGRGYETAASLKNRGEKPVPVERMMRDSRINLIFEGSSEIMRLFLAREALDPHLKVVGTVLDSRQPLGKRAAAALKAGGFYALWYPRLYLPSGGVPSDISPACRPALRYVSRTSHRLARALFHAMARYGPALEKRQLLLGRVVDIGSELFAITATALYADALLKRDDPTHSKEDLESLVRVFTDQSRSRIAAAFAGLSHNHDSTDYTFAQTLLDDARHAGLRDGIVK</sequence>
<dbReference type="InterPro" id="IPR015396">
    <property type="entry name" value="FadE_C"/>
</dbReference>
<gene>
    <name evidence="18" type="ORF">FPL22_16730</name>
</gene>
<evidence type="ECO:0000256" key="2">
    <source>
        <dbReference type="ARBA" id="ARBA00005005"/>
    </source>
</evidence>
<dbReference type="InterPro" id="IPR009075">
    <property type="entry name" value="AcylCo_DH/oxidase_C"/>
</dbReference>
<evidence type="ECO:0000256" key="3">
    <source>
        <dbReference type="ARBA" id="ARBA00009347"/>
    </source>
</evidence>
<dbReference type="SUPFAM" id="SSF47203">
    <property type="entry name" value="Acyl-CoA dehydrogenase C-terminal domain-like"/>
    <property type="match status" value="1"/>
</dbReference>
<evidence type="ECO:0000259" key="17">
    <source>
        <dbReference type="Pfam" id="PF09317"/>
    </source>
</evidence>
<comment type="caution">
    <text evidence="18">The sequence shown here is derived from an EMBL/GenBank/DDBJ whole genome shotgun (WGS) entry which is preliminary data.</text>
</comment>
<dbReference type="UniPathway" id="UPA00659"/>
<dbReference type="Pfam" id="PF02771">
    <property type="entry name" value="Acyl-CoA_dh_N"/>
    <property type="match status" value="1"/>
</dbReference>
<comment type="catalytic activity">
    <reaction evidence="12">
        <text>a 2,3-saturated acyl-CoA + A = a 2,3-dehydroacyl-CoA + AH2</text>
        <dbReference type="Rhea" id="RHEA:48608"/>
        <dbReference type="ChEBI" id="CHEBI:13193"/>
        <dbReference type="ChEBI" id="CHEBI:17499"/>
        <dbReference type="ChEBI" id="CHEBI:60015"/>
        <dbReference type="ChEBI" id="CHEBI:65111"/>
    </reaction>
</comment>
<evidence type="ECO:0000256" key="5">
    <source>
        <dbReference type="ARBA" id="ARBA00012040"/>
    </source>
</evidence>
<proteinExistence type="inferred from homology"/>
<dbReference type="PANTHER" id="PTHR43884:SF9">
    <property type="entry name" value="COMPLEX I ASSEMBLY FACTOR ACAD9, MITOCHONDRIAL"/>
    <property type="match status" value="1"/>
</dbReference>
<keyword evidence="19" id="KW-1185">Reference proteome</keyword>
<evidence type="ECO:0000256" key="8">
    <source>
        <dbReference type="ARBA" id="ARBA00022827"/>
    </source>
</evidence>
<dbReference type="InterPro" id="IPR046373">
    <property type="entry name" value="Acyl-CoA_Oxase/DH_mid-dom_sf"/>
</dbReference>
<evidence type="ECO:0000313" key="18">
    <source>
        <dbReference type="EMBL" id="TSJ75043.1"/>
    </source>
</evidence>
<evidence type="ECO:0000256" key="7">
    <source>
        <dbReference type="ARBA" id="ARBA00022630"/>
    </source>
</evidence>
<evidence type="ECO:0000256" key="12">
    <source>
        <dbReference type="ARBA" id="ARBA00052546"/>
    </source>
</evidence>
<feature type="domain" description="Acyl-CoA dehydrogenase/oxidase N-terminal" evidence="16">
    <location>
        <begin position="68"/>
        <end position="175"/>
    </location>
</feature>
<dbReference type="PANTHER" id="PTHR43884">
    <property type="entry name" value="ACYL-COA DEHYDROGENASE"/>
    <property type="match status" value="1"/>
</dbReference>
<dbReference type="Gene3D" id="2.40.110.10">
    <property type="entry name" value="Butyryl-CoA Dehydrogenase, subunit A, domain 2"/>
    <property type="match status" value="1"/>
</dbReference>
<comment type="similarity">
    <text evidence="3 13">Belongs to the acyl-CoA dehydrogenase family.</text>
</comment>
<comment type="cofactor">
    <cofactor evidence="1 13">
        <name>FAD</name>
        <dbReference type="ChEBI" id="CHEBI:57692"/>
    </cofactor>
</comment>
<evidence type="ECO:0000259" key="15">
    <source>
        <dbReference type="Pfam" id="PF02770"/>
    </source>
</evidence>
<dbReference type="FunFam" id="1.20.140.10:FF:000019">
    <property type="entry name" value="Acyl-CoA dehydrogenase"/>
    <property type="match status" value="1"/>
</dbReference>
<keyword evidence="7 13" id="KW-0285">Flavoprotein</keyword>
<dbReference type="Proteomes" id="UP000315648">
    <property type="component" value="Unassembled WGS sequence"/>
</dbReference>
<evidence type="ECO:0000256" key="4">
    <source>
        <dbReference type="ARBA" id="ARBA00012033"/>
    </source>
</evidence>
<comment type="pathway">
    <text evidence="2">Lipid metabolism; fatty acid beta-oxidation.</text>
</comment>
<feature type="domain" description="Acyl-CoA oxidase/dehydrogenase middle" evidence="15">
    <location>
        <begin position="178"/>
        <end position="279"/>
    </location>
</feature>
<dbReference type="GO" id="GO:0033539">
    <property type="term" value="P:fatty acid beta-oxidation using acyl-CoA dehydrogenase"/>
    <property type="evidence" value="ECO:0007669"/>
    <property type="project" value="InterPro"/>
</dbReference>
<evidence type="ECO:0000256" key="10">
    <source>
        <dbReference type="ARBA" id="ARBA00047882"/>
    </source>
</evidence>
<dbReference type="FunFam" id="2.40.110.10:FF:000002">
    <property type="entry name" value="Acyl-CoA dehydrogenase fadE12"/>
    <property type="match status" value="1"/>
</dbReference>
<accession>A0A556QEF8</accession>
<evidence type="ECO:0000256" key="1">
    <source>
        <dbReference type="ARBA" id="ARBA00001974"/>
    </source>
</evidence>
<dbReference type="EC" id="1.3.8.8" evidence="5"/>
<dbReference type="Gene3D" id="1.10.540.10">
    <property type="entry name" value="Acyl-CoA dehydrogenase/oxidase, N-terminal domain"/>
    <property type="match status" value="1"/>
</dbReference>
<name>A0A556QEF8_9BACT</name>